<keyword evidence="2" id="KW-1185">Reference proteome</keyword>
<organism evidence="1 2">
    <name type="scientific">Dreissena polymorpha</name>
    <name type="common">Zebra mussel</name>
    <name type="synonym">Mytilus polymorpha</name>
    <dbReference type="NCBI Taxonomy" id="45954"/>
    <lineage>
        <taxon>Eukaryota</taxon>
        <taxon>Metazoa</taxon>
        <taxon>Spiralia</taxon>
        <taxon>Lophotrochozoa</taxon>
        <taxon>Mollusca</taxon>
        <taxon>Bivalvia</taxon>
        <taxon>Autobranchia</taxon>
        <taxon>Heteroconchia</taxon>
        <taxon>Euheterodonta</taxon>
        <taxon>Imparidentia</taxon>
        <taxon>Neoheterodontei</taxon>
        <taxon>Myida</taxon>
        <taxon>Dreissenoidea</taxon>
        <taxon>Dreissenidae</taxon>
        <taxon>Dreissena</taxon>
    </lineage>
</organism>
<gene>
    <name evidence="1" type="ORF">DPMN_011538</name>
</gene>
<reference evidence="1" key="2">
    <citation type="submission" date="2020-11" db="EMBL/GenBank/DDBJ databases">
        <authorList>
            <person name="McCartney M.A."/>
            <person name="Auch B."/>
            <person name="Kono T."/>
            <person name="Mallez S."/>
            <person name="Becker A."/>
            <person name="Gohl D.M."/>
            <person name="Silverstein K.A.T."/>
            <person name="Koren S."/>
            <person name="Bechman K.B."/>
            <person name="Herman A."/>
            <person name="Abrahante J.E."/>
            <person name="Garbe J."/>
        </authorList>
    </citation>
    <scope>NUCLEOTIDE SEQUENCE</scope>
    <source>
        <strain evidence="1">Duluth1</strain>
        <tissue evidence="1">Whole animal</tissue>
    </source>
</reference>
<dbReference type="AlphaFoldDB" id="A0A9D4S0D0"/>
<sequence length="90" mass="10450">MTLVSKTPHTNRVILFNRPSVNGVQLFGQYSGITIIPFGIGVDSHIDNLAKKSISKHYLFIENDGPWNWLRSHERIIERTHNRTNKRTHE</sequence>
<proteinExistence type="predicted"/>
<accession>A0A9D4S0D0</accession>
<protein>
    <submittedName>
        <fullName evidence="1">Uncharacterized protein</fullName>
    </submittedName>
</protein>
<evidence type="ECO:0000313" key="1">
    <source>
        <dbReference type="EMBL" id="KAH3887521.1"/>
    </source>
</evidence>
<dbReference type="EMBL" id="JAIWYP010000001">
    <property type="protein sequence ID" value="KAH3887521.1"/>
    <property type="molecule type" value="Genomic_DNA"/>
</dbReference>
<dbReference type="Proteomes" id="UP000828390">
    <property type="component" value="Unassembled WGS sequence"/>
</dbReference>
<reference evidence="1" key="1">
    <citation type="journal article" date="2019" name="bioRxiv">
        <title>The Genome of the Zebra Mussel, Dreissena polymorpha: A Resource for Invasive Species Research.</title>
        <authorList>
            <person name="McCartney M.A."/>
            <person name="Auch B."/>
            <person name="Kono T."/>
            <person name="Mallez S."/>
            <person name="Zhang Y."/>
            <person name="Obille A."/>
            <person name="Becker A."/>
            <person name="Abrahante J.E."/>
            <person name="Garbe J."/>
            <person name="Badalamenti J.P."/>
            <person name="Herman A."/>
            <person name="Mangelson H."/>
            <person name="Liachko I."/>
            <person name="Sullivan S."/>
            <person name="Sone E.D."/>
            <person name="Koren S."/>
            <person name="Silverstein K.A.T."/>
            <person name="Beckman K.B."/>
            <person name="Gohl D.M."/>
        </authorList>
    </citation>
    <scope>NUCLEOTIDE SEQUENCE</scope>
    <source>
        <strain evidence="1">Duluth1</strain>
        <tissue evidence="1">Whole animal</tissue>
    </source>
</reference>
<name>A0A9D4S0D0_DREPO</name>
<evidence type="ECO:0000313" key="2">
    <source>
        <dbReference type="Proteomes" id="UP000828390"/>
    </source>
</evidence>
<comment type="caution">
    <text evidence="1">The sequence shown here is derived from an EMBL/GenBank/DDBJ whole genome shotgun (WGS) entry which is preliminary data.</text>
</comment>